<gene>
    <name evidence="1" type="ORF">PVK06_001114</name>
</gene>
<sequence>MPCNSLTVLFWSKASFTNNVVISKWAELDALIEGFQLVQLLNVDKVIFETVVLEFSIASIITRRTSRF</sequence>
<proteinExistence type="predicted"/>
<organism evidence="1 2">
    <name type="scientific">Gossypium arboreum</name>
    <name type="common">Tree cotton</name>
    <name type="synonym">Gossypium nanking</name>
    <dbReference type="NCBI Taxonomy" id="29729"/>
    <lineage>
        <taxon>Eukaryota</taxon>
        <taxon>Viridiplantae</taxon>
        <taxon>Streptophyta</taxon>
        <taxon>Embryophyta</taxon>
        <taxon>Tracheophyta</taxon>
        <taxon>Spermatophyta</taxon>
        <taxon>Magnoliopsida</taxon>
        <taxon>eudicotyledons</taxon>
        <taxon>Gunneridae</taxon>
        <taxon>Pentapetalae</taxon>
        <taxon>rosids</taxon>
        <taxon>malvids</taxon>
        <taxon>Malvales</taxon>
        <taxon>Malvaceae</taxon>
        <taxon>Malvoideae</taxon>
        <taxon>Gossypium</taxon>
    </lineage>
</organism>
<accession>A0ABR0R1D1</accession>
<reference evidence="1 2" key="1">
    <citation type="submission" date="2023-03" db="EMBL/GenBank/DDBJ databases">
        <title>WGS of Gossypium arboreum.</title>
        <authorList>
            <person name="Yu D."/>
        </authorList>
    </citation>
    <scope>NUCLEOTIDE SEQUENCE [LARGE SCALE GENOMIC DNA]</scope>
    <source>
        <tissue evidence="1">Leaf</tissue>
    </source>
</reference>
<protein>
    <recommendedName>
        <fullName evidence="3">RNase H type-1 domain-containing protein</fullName>
    </recommendedName>
</protein>
<dbReference type="EMBL" id="JARKNE010000001">
    <property type="protein sequence ID" value="KAK5844967.1"/>
    <property type="molecule type" value="Genomic_DNA"/>
</dbReference>
<dbReference type="Proteomes" id="UP001358586">
    <property type="component" value="Chromosome 1"/>
</dbReference>
<comment type="caution">
    <text evidence="1">The sequence shown here is derived from an EMBL/GenBank/DDBJ whole genome shotgun (WGS) entry which is preliminary data.</text>
</comment>
<keyword evidence="2" id="KW-1185">Reference proteome</keyword>
<evidence type="ECO:0008006" key="3">
    <source>
        <dbReference type="Google" id="ProtNLM"/>
    </source>
</evidence>
<evidence type="ECO:0000313" key="2">
    <source>
        <dbReference type="Proteomes" id="UP001358586"/>
    </source>
</evidence>
<name>A0ABR0R1D1_GOSAR</name>
<evidence type="ECO:0000313" key="1">
    <source>
        <dbReference type="EMBL" id="KAK5844967.1"/>
    </source>
</evidence>